<dbReference type="InterPro" id="IPR014922">
    <property type="entry name" value="YdhG-like"/>
</dbReference>
<protein>
    <recommendedName>
        <fullName evidence="1">YdhG-like domain-containing protein</fullName>
    </recommendedName>
</protein>
<dbReference type="AlphaFoldDB" id="A0A1Y5P1E4"/>
<dbReference type="Pfam" id="PF08818">
    <property type="entry name" value="DUF1801"/>
    <property type="match status" value="1"/>
</dbReference>
<dbReference type="EMBL" id="FLQR01000007">
    <property type="protein sequence ID" value="SBS72497.1"/>
    <property type="molecule type" value="Genomic_DNA"/>
</dbReference>
<accession>A0A1Y5P1E4</accession>
<reference evidence="2" key="1">
    <citation type="submission" date="2016-03" db="EMBL/GenBank/DDBJ databases">
        <authorList>
            <person name="Ploux O."/>
        </authorList>
    </citation>
    <scope>NUCLEOTIDE SEQUENCE</scope>
    <source>
        <strain evidence="2">UC1</strain>
    </source>
</reference>
<sequence length="142" mass="14869">MDRTGADVAAHLAKVTPAARRRDAEALAALMREVTGREPELWAGGIVGFGSCHYRYPTGNEGDSPLLSFAPRKVASTIYLLDGVGAHADELGALGPHTTGVGCLYIKDVPAVDLEALRGILRASLERVEAGPEGFAEITVTG</sequence>
<feature type="domain" description="YdhG-like" evidence="1">
    <location>
        <begin position="20"/>
        <end position="124"/>
    </location>
</feature>
<evidence type="ECO:0000259" key="1">
    <source>
        <dbReference type="Pfam" id="PF08818"/>
    </source>
</evidence>
<organism evidence="2">
    <name type="scientific">uncultured Microbacterium sp</name>
    <dbReference type="NCBI Taxonomy" id="191216"/>
    <lineage>
        <taxon>Bacteria</taxon>
        <taxon>Bacillati</taxon>
        <taxon>Actinomycetota</taxon>
        <taxon>Actinomycetes</taxon>
        <taxon>Micrococcales</taxon>
        <taxon>Microbacteriaceae</taxon>
        <taxon>Microbacterium</taxon>
        <taxon>environmental samples</taxon>
    </lineage>
</organism>
<dbReference type="RefSeq" id="WP_295575784.1">
    <property type="nucleotide sequence ID" value="NZ_FLQR01000007.1"/>
</dbReference>
<evidence type="ECO:0000313" key="2">
    <source>
        <dbReference type="EMBL" id="SBS72497.1"/>
    </source>
</evidence>
<gene>
    <name evidence="2" type="ORF">MIPYR_30047</name>
</gene>
<name>A0A1Y5P1E4_9MICO</name>
<proteinExistence type="predicted"/>